<accession>A0A7S6VY44</accession>
<proteinExistence type="predicted"/>
<dbReference type="Proteomes" id="UP000593966">
    <property type="component" value="Chromosome"/>
</dbReference>
<name>A0A7S6VY44_9GAMM</name>
<feature type="domain" description="ImpA N-terminal" evidence="1">
    <location>
        <begin position="9"/>
        <end position="133"/>
    </location>
</feature>
<sequence length="346" mass="40103">MIATEIYIEPISQDNPVGDNIEYDEQYQKLVNLLQEKPEQQFGDLIIEAQGQDWEAIYNLASDILLEKSKDLTVMSYFTQSAIYCYGLSGLLNGLEIIYQNLNMYWDDVFPQLYDEDQDYDPDYRINALSIFNANDGVIKAIRNAFFIKNGLSQENFTIKDIEHVLENSNTSHEIYPGGIERLSLDLQIASDVANSEINCLVKSIVLIEQIKHLFIKRISDTEIKFDTLEKFLLKFKSLIQQSEIINPIQVDMVTKSESITAVQSSLNWANYSISTRQDVELLLEKIHVYFEKNEPSHPAPLFIRRIQRLMNYNFYEIMRDISPDSLDRLETLVGQPFDNNSNDYD</sequence>
<dbReference type="PANTHER" id="PTHR37951:SF1">
    <property type="entry name" value="TYPE VI SECRETION SYSTEM COMPONENT TSSA1"/>
    <property type="match status" value="1"/>
</dbReference>
<gene>
    <name evidence="2" type="primary">tssA</name>
    <name evidence="2" type="ORF">G0028_14635</name>
</gene>
<evidence type="ECO:0000259" key="1">
    <source>
        <dbReference type="Pfam" id="PF06812"/>
    </source>
</evidence>
<dbReference type="NCBIfam" id="TIGR03363">
    <property type="entry name" value="VI_chp_8"/>
    <property type="match status" value="1"/>
</dbReference>
<dbReference type="PANTHER" id="PTHR37951">
    <property type="entry name" value="CYTOPLASMIC PROTEIN-RELATED"/>
    <property type="match status" value="1"/>
</dbReference>
<reference evidence="2 3" key="1">
    <citation type="submission" date="2020-02" db="EMBL/GenBank/DDBJ databases">
        <title>Tigecycline-resistant Acinetobacter species from pigs and migratory birds.</title>
        <authorList>
            <person name="Chen C."/>
            <person name="Sun J."/>
            <person name="Liao X.-P."/>
            <person name="Liu Y.-H."/>
        </authorList>
    </citation>
    <scope>NUCLEOTIDE SEQUENCE [LARGE SCALE GENOMIC DNA]</scope>
    <source>
        <strain evidence="2 3">YH12207_T</strain>
    </source>
</reference>
<dbReference type="RefSeq" id="WP_180047214.1">
    <property type="nucleotide sequence ID" value="NZ_CP048659.1"/>
</dbReference>
<evidence type="ECO:0000313" key="3">
    <source>
        <dbReference type="Proteomes" id="UP000593966"/>
    </source>
</evidence>
<dbReference type="Pfam" id="PF06812">
    <property type="entry name" value="ImpA_N"/>
    <property type="match status" value="1"/>
</dbReference>
<evidence type="ECO:0000313" key="2">
    <source>
        <dbReference type="EMBL" id="QOW47021.1"/>
    </source>
</evidence>
<protein>
    <submittedName>
        <fullName evidence="2">Type VI secretion system protein TssA</fullName>
    </submittedName>
</protein>
<dbReference type="AlphaFoldDB" id="A0A7S6VY44"/>
<dbReference type="EMBL" id="CP048659">
    <property type="protein sequence ID" value="QOW47021.1"/>
    <property type="molecule type" value="Genomic_DNA"/>
</dbReference>
<dbReference type="InterPro" id="IPR010657">
    <property type="entry name" value="ImpA_N"/>
</dbReference>
<keyword evidence="3" id="KW-1185">Reference proteome</keyword>
<organism evidence="2 3">
    <name type="scientific">Acinetobacter piscicola</name>
    <dbReference type="NCBI Taxonomy" id="2006115"/>
    <lineage>
        <taxon>Bacteria</taxon>
        <taxon>Pseudomonadati</taxon>
        <taxon>Pseudomonadota</taxon>
        <taxon>Gammaproteobacteria</taxon>
        <taxon>Moraxellales</taxon>
        <taxon>Moraxellaceae</taxon>
        <taxon>Acinetobacter</taxon>
    </lineage>
</organism>
<dbReference type="InterPro" id="IPR017740">
    <property type="entry name" value="TssA-like"/>
</dbReference>